<protein>
    <submittedName>
        <fullName evidence="2">Polyphosphate:AMP phosphotransferase</fullName>
    </submittedName>
</protein>
<evidence type="ECO:0000313" key="3">
    <source>
        <dbReference type="Proteomes" id="UP001060504"/>
    </source>
</evidence>
<dbReference type="SUPFAM" id="SSF52540">
    <property type="entry name" value="P-loop containing nucleoside triphosphate hydrolases"/>
    <property type="match status" value="1"/>
</dbReference>
<reference evidence="2 3" key="1">
    <citation type="submission" date="2021-08" db="EMBL/GenBank/DDBJ databases">
        <title>Draft genome sequence of Mycolicibacterium sp. NGTWS1702 strain.</title>
        <authorList>
            <person name="Matsumoto M."/>
            <person name="Tang B.C.C."/>
            <person name="Machida Y."/>
            <person name="Matoyama H."/>
            <person name="Kishihara T."/>
            <person name="Sato S."/>
            <person name="Kondo I."/>
            <person name="Sano M."/>
            <person name="Kato G."/>
        </authorList>
    </citation>
    <scope>NUCLEOTIDE SEQUENCE [LARGE SCALE GENOMIC DNA]</scope>
    <source>
        <strain evidence="2 3">NGTWSNA01</strain>
    </source>
</reference>
<dbReference type="Proteomes" id="UP001060504">
    <property type="component" value="Unassembled WGS sequence"/>
</dbReference>
<dbReference type="Gene3D" id="3.40.50.300">
    <property type="entry name" value="P-loop containing nucleotide triphosphate hydrolases"/>
    <property type="match status" value="2"/>
</dbReference>
<feature type="domain" description="Polyphosphate kinase-2-related" evidence="1">
    <location>
        <begin position="11"/>
        <end position="233"/>
    </location>
</feature>
<evidence type="ECO:0000313" key="2">
    <source>
        <dbReference type="EMBL" id="GJF10466.1"/>
    </source>
</evidence>
<organism evidence="2 3">
    <name type="scientific">Mycolicibacterium cyprinidarum</name>
    <dbReference type="NCBI Taxonomy" id="2860311"/>
    <lineage>
        <taxon>Bacteria</taxon>
        <taxon>Bacillati</taxon>
        <taxon>Actinomycetota</taxon>
        <taxon>Actinomycetes</taxon>
        <taxon>Mycobacteriales</taxon>
        <taxon>Mycobacteriaceae</taxon>
        <taxon>Mycolicibacterium</taxon>
    </lineage>
</organism>
<dbReference type="Pfam" id="PF03976">
    <property type="entry name" value="PPK2"/>
    <property type="match status" value="2"/>
</dbReference>
<sequence>MLEVSEVGNKIDKADYNAAIPELRVGLINAQYDLRDADFPVIIWIAGDDRLGANALVNRLNEWMDSRYADTRVFAEPTEEESQRPQLWRLWRSLPPKGRASFFVGGLMRAASMRAEAEIDEPEFSIWLRHIANMQHALVADGALILKFFLHTPAKAQTKKLKKAERHPELGWQVDQRDWAALETMGPVLPIAERILRETSGPGAPWSIVESTDARYRDLTVARTILAALTTRLSQESRHPAPSLAESVFGDIDAAADVLSGVDLSRTLEKHSYRTELAKQQAKLHRLASEARERGLSTVLAFEGWDAAGKGGVIRRITGAVEAGDYRVIPVAAPTEEEQKYHYLWRFWRDLPRAGKFVIFDRTWYGRVLVERLEGFADPAEWQRAYDEINDFENQLVERGFFVAKFWLHVSPDEQLARFKEREDTPYKAHKLTAEDYRNRERWDEYVKAVDQMILRTTSDGARWNVIPADDKRYARVATLKVINKGLTRVLRES</sequence>
<proteinExistence type="predicted"/>
<comment type="caution">
    <text evidence="2">The sequence shown here is derived from an EMBL/GenBank/DDBJ whole genome shotgun (WGS) entry which is preliminary data.</text>
</comment>
<dbReference type="NCBIfam" id="TIGR03708">
    <property type="entry name" value="poly_P_AMP_trns"/>
    <property type="match status" value="1"/>
</dbReference>
<dbReference type="InterPro" id="IPR022488">
    <property type="entry name" value="PPK2-related"/>
</dbReference>
<name>A0ABQ4V5X7_9MYCO</name>
<dbReference type="InterPro" id="IPR022489">
    <property type="entry name" value="PolyP_AMP_Tfrase"/>
</dbReference>
<accession>A0ABQ4V5X7</accession>
<feature type="domain" description="Polyphosphate kinase-2-related" evidence="1">
    <location>
        <begin position="268"/>
        <end position="486"/>
    </location>
</feature>
<dbReference type="InterPro" id="IPR027417">
    <property type="entry name" value="P-loop_NTPase"/>
</dbReference>
<keyword evidence="3" id="KW-1185">Reference proteome</keyword>
<dbReference type="EMBL" id="BPRH01000686">
    <property type="protein sequence ID" value="GJF10466.1"/>
    <property type="molecule type" value="Genomic_DNA"/>
</dbReference>
<dbReference type="PANTHER" id="PTHR34383">
    <property type="entry name" value="POLYPHOSPHATE:AMP PHOSPHOTRANSFERASE-RELATED"/>
    <property type="match status" value="1"/>
</dbReference>
<evidence type="ECO:0000259" key="1">
    <source>
        <dbReference type="Pfam" id="PF03976"/>
    </source>
</evidence>
<gene>
    <name evidence="2" type="primary">ppk-2</name>
    <name evidence="2" type="ORF">NGTWS1702_06270</name>
</gene>
<dbReference type="PANTHER" id="PTHR34383:SF3">
    <property type="entry name" value="POLYPHOSPHATE:AMP PHOSPHOTRANSFERASE"/>
    <property type="match status" value="1"/>
</dbReference>